<comment type="subcellular location">
    <subcellularLocation>
        <location evidence="1">Nucleus</location>
    </subcellularLocation>
</comment>
<dbReference type="Proteomes" id="UP000694930">
    <property type="component" value="Chromosome 4"/>
</dbReference>
<dbReference type="Gene3D" id="3.30.110.20">
    <property type="entry name" value="Alba-like domain"/>
    <property type="match status" value="1"/>
</dbReference>
<keyword evidence="6" id="KW-1185">Reference proteome</keyword>
<dbReference type="RefSeq" id="XP_027772532.1">
    <property type="nucleotide sequence ID" value="XM_027916731.1"/>
</dbReference>
<evidence type="ECO:0000256" key="4">
    <source>
        <dbReference type="SAM" id="MobiDB-lite"/>
    </source>
</evidence>
<evidence type="ECO:0000313" key="7">
    <source>
        <dbReference type="RefSeq" id="XP_027772532.1"/>
    </source>
</evidence>
<feature type="domain" description="DNA/RNA-binding protein Alba-like" evidence="5">
    <location>
        <begin position="19"/>
        <end position="84"/>
    </location>
</feature>
<comment type="similarity">
    <text evidence="2">Belongs to the histone-like Alba family.</text>
</comment>
<sequence length="234" mass="25235">MDRYEKVQKPKIDNPIKENEIRITTQGRLRNYITYATNLLLQEKGSKEIALKSMGRAISKTVMIAELIKRKIVGLHQITSIGSSDITDTWEPLEEGLLPLETTRHVSVITIILSKEELDTSSAGYQPPIPADQVRPLTEYDYGGGRFNDGVPGNGGEGGWKGGRGYNGRGRTGGRGRGNRGRGNNYGGVAGSMPIQGQAGRGQGQGQGQVQGRGRGRAQGTKSNDPVRASVAYV</sequence>
<evidence type="ECO:0000256" key="1">
    <source>
        <dbReference type="ARBA" id="ARBA00004123"/>
    </source>
</evidence>
<dbReference type="InterPro" id="IPR002775">
    <property type="entry name" value="DNA/RNA-bd_Alba-like"/>
</dbReference>
<proteinExistence type="inferred from homology"/>
<evidence type="ECO:0000256" key="2">
    <source>
        <dbReference type="ARBA" id="ARBA00008018"/>
    </source>
</evidence>
<dbReference type="InterPro" id="IPR051958">
    <property type="entry name" value="Alba-like_NAB"/>
</dbReference>
<dbReference type="PANTHER" id="PTHR13516:SF4">
    <property type="entry name" value="FI09323P"/>
    <property type="match status" value="1"/>
</dbReference>
<evidence type="ECO:0000313" key="6">
    <source>
        <dbReference type="Proteomes" id="UP000694930"/>
    </source>
</evidence>
<feature type="region of interest" description="Disordered" evidence="4">
    <location>
        <begin position="150"/>
        <end position="234"/>
    </location>
</feature>
<reference evidence="6" key="1">
    <citation type="journal article" date="2014" name="Nat. Genet.">
        <title>The genome of the stress-tolerant wild tomato species Solanum pennellii.</title>
        <authorList>
            <person name="Bolger A."/>
            <person name="Scossa F."/>
            <person name="Bolger M.E."/>
            <person name="Lanz C."/>
            <person name="Maumus F."/>
            <person name="Tohge T."/>
            <person name="Quesneville H."/>
            <person name="Alseekh S."/>
            <person name="Sorensen I."/>
            <person name="Lichtenstein G."/>
            <person name="Fich E.A."/>
            <person name="Conte M."/>
            <person name="Keller H."/>
            <person name="Schneeberger K."/>
            <person name="Schwacke R."/>
            <person name="Ofner I."/>
            <person name="Vrebalov J."/>
            <person name="Xu Y."/>
            <person name="Osorio S."/>
            <person name="Aflitos S.A."/>
            <person name="Schijlen E."/>
            <person name="Jimenez-Gomez J.M."/>
            <person name="Ryngajllo M."/>
            <person name="Kimura S."/>
            <person name="Kumar R."/>
            <person name="Koenig D."/>
            <person name="Headland L.R."/>
            <person name="Maloof J.N."/>
            <person name="Sinha N."/>
            <person name="van Ham R.C."/>
            <person name="Lankhorst R.K."/>
            <person name="Mao L."/>
            <person name="Vogel A."/>
            <person name="Arsova B."/>
            <person name="Panstruga R."/>
            <person name="Fei Z."/>
            <person name="Rose J.K."/>
            <person name="Zamir D."/>
            <person name="Carrari F."/>
            <person name="Giovannoni J.J."/>
            <person name="Weigel D."/>
            <person name="Usadel B."/>
            <person name="Fernie A.R."/>
        </authorList>
    </citation>
    <scope>NUCLEOTIDE SEQUENCE [LARGE SCALE GENOMIC DNA]</scope>
    <source>
        <strain evidence="6">cv. LA0716</strain>
    </source>
</reference>
<protein>
    <submittedName>
        <fullName evidence="7">Protein FAM98B-like isoform X1</fullName>
    </submittedName>
</protein>
<accession>A0ABM1V9W4</accession>
<dbReference type="GeneID" id="107017274"/>
<keyword evidence="3" id="KW-0539">Nucleus</keyword>
<name>A0ABM1V9W4_SOLPN</name>
<evidence type="ECO:0000256" key="3">
    <source>
        <dbReference type="ARBA" id="ARBA00023242"/>
    </source>
</evidence>
<evidence type="ECO:0000259" key="5">
    <source>
        <dbReference type="Pfam" id="PF01918"/>
    </source>
</evidence>
<dbReference type="SUPFAM" id="SSF82704">
    <property type="entry name" value="AlbA-like"/>
    <property type="match status" value="1"/>
</dbReference>
<dbReference type="Pfam" id="PF01918">
    <property type="entry name" value="Alba"/>
    <property type="match status" value="1"/>
</dbReference>
<organism evidence="6 7">
    <name type="scientific">Solanum pennellii</name>
    <name type="common">Tomato</name>
    <name type="synonym">Lycopersicon pennellii</name>
    <dbReference type="NCBI Taxonomy" id="28526"/>
    <lineage>
        <taxon>Eukaryota</taxon>
        <taxon>Viridiplantae</taxon>
        <taxon>Streptophyta</taxon>
        <taxon>Embryophyta</taxon>
        <taxon>Tracheophyta</taxon>
        <taxon>Spermatophyta</taxon>
        <taxon>Magnoliopsida</taxon>
        <taxon>eudicotyledons</taxon>
        <taxon>Gunneridae</taxon>
        <taxon>Pentapetalae</taxon>
        <taxon>asterids</taxon>
        <taxon>lamiids</taxon>
        <taxon>Solanales</taxon>
        <taxon>Solanaceae</taxon>
        <taxon>Solanoideae</taxon>
        <taxon>Solaneae</taxon>
        <taxon>Solanum</taxon>
        <taxon>Solanum subgen. Lycopersicon</taxon>
    </lineage>
</organism>
<reference evidence="7" key="2">
    <citation type="submission" date="2025-08" db="UniProtKB">
        <authorList>
            <consortium name="RefSeq"/>
        </authorList>
    </citation>
    <scope>IDENTIFICATION</scope>
</reference>
<gene>
    <name evidence="7" type="primary">LOC107017274</name>
</gene>
<dbReference type="InterPro" id="IPR036882">
    <property type="entry name" value="Alba-like_dom_sf"/>
</dbReference>
<feature type="compositionally biased region" description="Gly residues" evidence="4">
    <location>
        <begin position="150"/>
        <end position="171"/>
    </location>
</feature>
<dbReference type="PANTHER" id="PTHR13516">
    <property type="entry name" value="RIBONUCLEASE P SUBUNIT P25"/>
    <property type="match status" value="1"/>
</dbReference>
<feature type="compositionally biased region" description="Gly residues" evidence="4">
    <location>
        <begin position="199"/>
        <end position="213"/>
    </location>
</feature>